<dbReference type="EMBL" id="BONK01000013">
    <property type="protein sequence ID" value="GIG22729.1"/>
    <property type="molecule type" value="Genomic_DNA"/>
</dbReference>
<keyword evidence="1" id="KW-0472">Membrane</keyword>
<evidence type="ECO:0000313" key="2">
    <source>
        <dbReference type="EMBL" id="GIG22729.1"/>
    </source>
</evidence>
<keyword evidence="1" id="KW-0812">Transmembrane</keyword>
<dbReference type="AlphaFoldDB" id="A0A919P7J5"/>
<evidence type="ECO:0000313" key="3">
    <source>
        <dbReference type="Proteomes" id="UP000632740"/>
    </source>
</evidence>
<organism evidence="2 3">
    <name type="scientific">Cellulomonas chitinilytica</name>
    <dbReference type="NCBI Taxonomy" id="398759"/>
    <lineage>
        <taxon>Bacteria</taxon>
        <taxon>Bacillati</taxon>
        <taxon>Actinomycetota</taxon>
        <taxon>Actinomycetes</taxon>
        <taxon>Micrococcales</taxon>
        <taxon>Cellulomonadaceae</taxon>
        <taxon>Cellulomonas</taxon>
    </lineage>
</organism>
<reference evidence="2" key="1">
    <citation type="submission" date="2021-01" db="EMBL/GenBank/DDBJ databases">
        <title>Whole genome shotgun sequence of Cellulomonas chitinilytica NBRC 110799.</title>
        <authorList>
            <person name="Komaki H."/>
            <person name="Tamura T."/>
        </authorList>
    </citation>
    <scope>NUCLEOTIDE SEQUENCE</scope>
    <source>
        <strain evidence="2">NBRC 110799</strain>
    </source>
</reference>
<feature type="transmembrane region" description="Helical" evidence="1">
    <location>
        <begin position="37"/>
        <end position="55"/>
    </location>
</feature>
<gene>
    <name evidence="2" type="ORF">Cch01nite_34530</name>
</gene>
<keyword evidence="3" id="KW-1185">Reference proteome</keyword>
<name>A0A919P7J5_9CELL</name>
<dbReference type="Proteomes" id="UP000632740">
    <property type="component" value="Unassembled WGS sequence"/>
</dbReference>
<proteinExistence type="predicted"/>
<keyword evidence="1" id="KW-1133">Transmembrane helix</keyword>
<protein>
    <submittedName>
        <fullName evidence="2">Uncharacterized protein</fullName>
    </submittedName>
</protein>
<evidence type="ECO:0000256" key="1">
    <source>
        <dbReference type="SAM" id="Phobius"/>
    </source>
</evidence>
<sequence>MLTCVLIGFLALAAVVTIRWVLTRVDALGRVAPFPRISVGLCLAIVLGCAVPLVVHARLEHRLERAASTVAGEPVRVHCQTVGEAFVDVGSELGYVRWGEDGVPERSTLIKSHVCGDLRAWLGSSKAHPTLDQVVAVHVLTHEVMHMTGTTDEALAECAAMGRDAETAIALGASQDEAAALAQRYRTEVYPRMPDDYRGAC</sequence>
<comment type="caution">
    <text evidence="2">The sequence shown here is derived from an EMBL/GenBank/DDBJ whole genome shotgun (WGS) entry which is preliminary data.</text>
</comment>
<accession>A0A919P7J5</accession>